<evidence type="ECO:0000313" key="7">
    <source>
        <dbReference type="Proteomes" id="UP000540989"/>
    </source>
</evidence>
<dbReference type="PANTHER" id="PTHR35889:SF3">
    <property type="entry name" value="F-BOX DOMAIN-CONTAINING PROTEIN"/>
    <property type="match status" value="1"/>
</dbReference>
<evidence type="ECO:0000256" key="1">
    <source>
        <dbReference type="ARBA" id="ARBA00022617"/>
    </source>
</evidence>
<dbReference type="GO" id="GO:0020037">
    <property type="term" value="F:heme binding"/>
    <property type="evidence" value="ECO:0007669"/>
    <property type="project" value="InterPro"/>
</dbReference>
<protein>
    <submittedName>
        <fullName evidence="6">Mono/diheme cytochrome c family protein</fullName>
    </submittedName>
</protein>
<dbReference type="GO" id="GO:0046872">
    <property type="term" value="F:metal ion binding"/>
    <property type="evidence" value="ECO:0007669"/>
    <property type="project" value="UniProtKB-KW"/>
</dbReference>
<name>A0A7W8E578_9BACT</name>
<feature type="domain" description="Cytochrome c" evidence="5">
    <location>
        <begin position="28"/>
        <end position="121"/>
    </location>
</feature>
<sequence>MVVAMAALMSVVDSQATQAQSDASKPEFYTQQVQPIFAAHCVRCHGDSNHRGGLSLGSRQDMLLDRRNKPVVVPGDAANSLLIRLIRHEGPSNDPMPMPSKRERLSDGDIAIVERWVLAGAIVPVTLTGGKR</sequence>
<dbReference type="GO" id="GO:0009055">
    <property type="term" value="F:electron transfer activity"/>
    <property type="evidence" value="ECO:0007669"/>
    <property type="project" value="InterPro"/>
</dbReference>
<evidence type="ECO:0000256" key="3">
    <source>
        <dbReference type="ARBA" id="ARBA00023004"/>
    </source>
</evidence>
<dbReference type="InterPro" id="IPR011429">
    <property type="entry name" value="Cyt_c_Planctomycete-type"/>
</dbReference>
<dbReference type="InterPro" id="IPR036909">
    <property type="entry name" value="Cyt_c-like_dom_sf"/>
</dbReference>
<dbReference type="Pfam" id="PF07635">
    <property type="entry name" value="PSCyt1"/>
    <property type="match status" value="1"/>
</dbReference>
<organism evidence="6 7">
    <name type="scientific">Granulicella aggregans</name>
    <dbReference type="NCBI Taxonomy" id="474949"/>
    <lineage>
        <taxon>Bacteria</taxon>
        <taxon>Pseudomonadati</taxon>
        <taxon>Acidobacteriota</taxon>
        <taxon>Terriglobia</taxon>
        <taxon>Terriglobales</taxon>
        <taxon>Acidobacteriaceae</taxon>
        <taxon>Granulicella</taxon>
    </lineage>
</organism>
<evidence type="ECO:0000256" key="2">
    <source>
        <dbReference type="ARBA" id="ARBA00022723"/>
    </source>
</evidence>
<evidence type="ECO:0000313" key="6">
    <source>
        <dbReference type="EMBL" id="MBB5059387.1"/>
    </source>
</evidence>
<dbReference type="PROSITE" id="PS51007">
    <property type="entry name" value="CYTC"/>
    <property type="match status" value="1"/>
</dbReference>
<dbReference type="Proteomes" id="UP000540989">
    <property type="component" value="Unassembled WGS sequence"/>
</dbReference>
<evidence type="ECO:0000259" key="5">
    <source>
        <dbReference type="PROSITE" id="PS51007"/>
    </source>
</evidence>
<dbReference type="EMBL" id="JACHIP010000005">
    <property type="protein sequence ID" value="MBB5059387.1"/>
    <property type="molecule type" value="Genomic_DNA"/>
</dbReference>
<keyword evidence="3 4" id="KW-0408">Iron</keyword>
<keyword evidence="2 4" id="KW-0479">Metal-binding</keyword>
<dbReference type="PANTHER" id="PTHR35889">
    <property type="entry name" value="CYCLOINULO-OLIGOSACCHARIDE FRUCTANOTRANSFERASE-RELATED"/>
    <property type="match status" value="1"/>
</dbReference>
<evidence type="ECO:0000256" key="4">
    <source>
        <dbReference type="PROSITE-ProRule" id="PRU00433"/>
    </source>
</evidence>
<dbReference type="AlphaFoldDB" id="A0A7W8E578"/>
<reference evidence="6 7" key="1">
    <citation type="submission" date="2020-08" db="EMBL/GenBank/DDBJ databases">
        <title>Genomic Encyclopedia of Type Strains, Phase IV (KMG-V): Genome sequencing to study the core and pangenomes of soil and plant-associated prokaryotes.</title>
        <authorList>
            <person name="Whitman W."/>
        </authorList>
    </citation>
    <scope>NUCLEOTIDE SEQUENCE [LARGE SCALE GENOMIC DNA]</scope>
    <source>
        <strain evidence="6 7">M8UP14</strain>
    </source>
</reference>
<proteinExistence type="predicted"/>
<comment type="caution">
    <text evidence="6">The sequence shown here is derived from an EMBL/GenBank/DDBJ whole genome shotgun (WGS) entry which is preliminary data.</text>
</comment>
<gene>
    <name evidence="6" type="ORF">HDF16_004110</name>
</gene>
<accession>A0A7W8E578</accession>
<keyword evidence="7" id="KW-1185">Reference proteome</keyword>
<dbReference type="Gene3D" id="1.10.760.10">
    <property type="entry name" value="Cytochrome c-like domain"/>
    <property type="match status" value="1"/>
</dbReference>
<keyword evidence="1 4" id="KW-0349">Heme</keyword>
<dbReference type="SUPFAM" id="SSF46626">
    <property type="entry name" value="Cytochrome c"/>
    <property type="match status" value="1"/>
</dbReference>
<dbReference type="InterPro" id="IPR009056">
    <property type="entry name" value="Cyt_c-like_dom"/>
</dbReference>